<dbReference type="AlphaFoldDB" id="A0A1L8CV79"/>
<evidence type="ECO:0000256" key="4">
    <source>
        <dbReference type="ARBA" id="ARBA00022692"/>
    </source>
</evidence>
<keyword evidence="5 7" id="KW-1133">Transmembrane helix</keyword>
<feature type="transmembrane region" description="Helical" evidence="7">
    <location>
        <begin position="130"/>
        <end position="150"/>
    </location>
</feature>
<dbReference type="InterPro" id="IPR000515">
    <property type="entry name" value="MetI-like"/>
</dbReference>
<gene>
    <name evidence="9" type="ORF">cpu_12690</name>
</gene>
<dbReference type="SUPFAM" id="SSF161098">
    <property type="entry name" value="MetI-like"/>
    <property type="match status" value="1"/>
</dbReference>
<dbReference type="OrthoDB" id="9796361at2"/>
<keyword evidence="10" id="KW-1185">Reference proteome</keyword>
<evidence type="ECO:0000256" key="6">
    <source>
        <dbReference type="ARBA" id="ARBA00023136"/>
    </source>
</evidence>
<dbReference type="STRING" id="870242.cpu_12690"/>
<dbReference type="Gene3D" id="1.10.3720.10">
    <property type="entry name" value="MetI-like"/>
    <property type="match status" value="1"/>
</dbReference>
<dbReference type="GO" id="GO:0005886">
    <property type="term" value="C:plasma membrane"/>
    <property type="evidence" value="ECO:0007669"/>
    <property type="project" value="UniProtKB-SubCell"/>
</dbReference>
<evidence type="ECO:0000259" key="8">
    <source>
        <dbReference type="PROSITE" id="PS50928"/>
    </source>
</evidence>
<evidence type="ECO:0000256" key="3">
    <source>
        <dbReference type="ARBA" id="ARBA00022475"/>
    </source>
</evidence>
<dbReference type="PANTHER" id="PTHR30151">
    <property type="entry name" value="ALKANE SULFONATE ABC TRANSPORTER-RELATED, MEMBRANE SUBUNIT"/>
    <property type="match status" value="1"/>
</dbReference>
<evidence type="ECO:0000313" key="9">
    <source>
        <dbReference type="EMBL" id="GAV22759.1"/>
    </source>
</evidence>
<dbReference type="Pfam" id="PF00528">
    <property type="entry name" value="BPD_transp_1"/>
    <property type="match status" value="1"/>
</dbReference>
<dbReference type="CDD" id="cd06261">
    <property type="entry name" value="TM_PBP2"/>
    <property type="match status" value="1"/>
</dbReference>
<organism evidence="9 10">
    <name type="scientific">Carboxydothermus pertinax</name>
    <dbReference type="NCBI Taxonomy" id="870242"/>
    <lineage>
        <taxon>Bacteria</taxon>
        <taxon>Bacillati</taxon>
        <taxon>Bacillota</taxon>
        <taxon>Clostridia</taxon>
        <taxon>Thermoanaerobacterales</taxon>
        <taxon>Thermoanaerobacteraceae</taxon>
        <taxon>Carboxydothermus</taxon>
    </lineage>
</organism>
<dbReference type="PANTHER" id="PTHR30151:SF0">
    <property type="entry name" value="ABC TRANSPORTER PERMEASE PROTEIN MJ0413-RELATED"/>
    <property type="match status" value="1"/>
</dbReference>
<keyword evidence="3" id="KW-1003">Cell membrane</keyword>
<reference evidence="10" key="1">
    <citation type="submission" date="2016-12" db="EMBL/GenBank/DDBJ databases">
        <title>Draft Genome Sequences od Carboxydothermus pertinax and islandicus, Hydrogenogenic Carboxydotrophic Bacteria.</title>
        <authorList>
            <person name="Fukuyama Y."/>
            <person name="Ohmae K."/>
            <person name="Yoneda Y."/>
            <person name="Yoshida T."/>
            <person name="Sako Y."/>
        </authorList>
    </citation>
    <scope>NUCLEOTIDE SEQUENCE [LARGE SCALE GENOMIC DNA]</scope>
    <source>
        <strain evidence="10">Ug1</strain>
    </source>
</reference>
<feature type="transmembrane region" description="Helical" evidence="7">
    <location>
        <begin position="171"/>
        <end position="189"/>
    </location>
</feature>
<comment type="subcellular location">
    <subcellularLocation>
        <location evidence="1 7">Cell membrane</location>
        <topology evidence="1 7">Multi-pass membrane protein</topology>
    </subcellularLocation>
</comment>
<sequence>MDSKIPLKNLILKGLSFLSPLLFLLVWELLARDHLIDTRLFSSPSAILKALPPLIKSGELFWHTYVSLKRVFLGILLGGGLGVILGLLMGLSSFIRALIEPLVAATFPIPKIAIMPLILLIFGLGEASKIATIAIGVFYLVLINTLAGVVNLEKVYFEVAENFGANSWQKFWSLALPGAMPLIFTGIKLALGTGLLLVVAAEMSAARAGLGYMIWRAYDMFAIEQMFIALLMLSLLGYILSYLLDFIEKIIIPWKG</sequence>
<dbReference type="RefSeq" id="WP_075859225.1">
    <property type="nucleotide sequence ID" value="NZ_BDJK01000019.1"/>
</dbReference>
<evidence type="ECO:0000256" key="1">
    <source>
        <dbReference type="ARBA" id="ARBA00004651"/>
    </source>
</evidence>
<dbReference type="PROSITE" id="PS50928">
    <property type="entry name" value="ABC_TM1"/>
    <property type="match status" value="1"/>
</dbReference>
<evidence type="ECO:0000256" key="7">
    <source>
        <dbReference type="RuleBase" id="RU363032"/>
    </source>
</evidence>
<dbReference type="Proteomes" id="UP000187485">
    <property type="component" value="Unassembled WGS sequence"/>
</dbReference>
<comment type="similarity">
    <text evidence="7">Belongs to the binding-protein-dependent transport system permease family.</text>
</comment>
<dbReference type="InterPro" id="IPR035906">
    <property type="entry name" value="MetI-like_sf"/>
</dbReference>
<evidence type="ECO:0000256" key="5">
    <source>
        <dbReference type="ARBA" id="ARBA00022989"/>
    </source>
</evidence>
<name>A0A1L8CV79_9THEO</name>
<feature type="domain" description="ABC transmembrane type-1" evidence="8">
    <location>
        <begin position="64"/>
        <end position="244"/>
    </location>
</feature>
<accession>A0A1L8CV79</accession>
<feature type="transmembrane region" description="Helical" evidence="7">
    <location>
        <begin position="71"/>
        <end position="95"/>
    </location>
</feature>
<keyword evidence="4 7" id="KW-0812">Transmembrane</keyword>
<keyword evidence="2 7" id="KW-0813">Transport</keyword>
<protein>
    <submittedName>
        <fullName evidence="9">Taurine ABC transporter permease</fullName>
    </submittedName>
</protein>
<dbReference type="GO" id="GO:0055085">
    <property type="term" value="P:transmembrane transport"/>
    <property type="evidence" value="ECO:0007669"/>
    <property type="project" value="InterPro"/>
</dbReference>
<dbReference type="EMBL" id="BDJK01000019">
    <property type="protein sequence ID" value="GAV22759.1"/>
    <property type="molecule type" value="Genomic_DNA"/>
</dbReference>
<comment type="caution">
    <text evidence="9">The sequence shown here is derived from an EMBL/GenBank/DDBJ whole genome shotgun (WGS) entry which is preliminary data.</text>
</comment>
<evidence type="ECO:0000313" key="10">
    <source>
        <dbReference type="Proteomes" id="UP000187485"/>
    </source>
</evidence>
<feature type="transmembrane region" description="Helical" evidence="7">
    <location>
        <begin position="102"/>
        <end position="124"/>
    </location>
</feature>
<evidence type="ECO:0000256" key="2">
    <source>
        <dbReference type="ARBA" id="ARBA00022448"/>
    </source>
</evidence>
<feature type="transmembrane region" description="Helical" evidence="7">
    <location>
        <begin position="227"/>
        <end position="244"/>
    </location>
</feature>
<proteinExistence type="inferred from homology"/>
<keyword evidence="6 7" id="KW-0472">Membrane</keyword>